<dbReference type="EMBL" id="UYWY01020301">
    <property type="protein sequence ID" value="VDM41160.1"/>
    <property type="molecule type" value="Genomic_DNA"/>
</dbReference>
<dbReference type="Proteomes" id="UP000050794">
    <property type="component" value="Unassembled WGS sequence"/>
</dbReference>
<evidence type="ECO:0000313" key="2">
    <source>
        <dbReference type="EMBL" id="VDM41160.1"/>
    </source>
</evidence>
<reference evidence="4" key="1">
    <citation type="submission" date="2016-06" db="UniProtKB">
        <authorList>
            <consortium name="WormBaseParasite"/>
        </authorList>
    </citation>
    <scope>IDENTIFICATION</scope>
</reference>
<name>A0A183UMW9_TOXCA</name>
<feature type="region of interest" description="Disordered" evidence="1">
    <location>
        <begin position="93"/>
        <end position="118"/>
    </location>
</feature>
<keyword evidence="3" id="KW-1185">Reference proteome</keyword>
<proteinExistence type="predicted"/>
<dbReference type="AlphaFoldDB" id="A0A183UMW9"/>
<reference evidence="2 3" key="2">
    <citation type="submission" date="2018-11" db="EMBL/GenBank/DDBJ databases">
        <authorList>
            <consortium name="Pathogen Informatics"/>
        </authorList>
    </citation>
    <scope>NUCLEOTIDE SEQUENCE [LARGE SCALE GENOMIC DNA]</scope>
</reference>
<organism evidence="3 4">
    <name type="scientific">Toxocara canis</name>
    <name type="common">Canine roundworm</name>
    <dbReference type="NCBI Taxonomy" id="6265"/>
    <lineage>
        <taxon>Eukaryota</taxon>
        <taxon>Metazoa</taxon>
        <taxon>Ecdysozoa</taxon>
        <taxon>Nematoda</taxon>
        <taxon>Chromadorea</taxon>
        <taxon>Rhabditida</taxon>
        <taxon>Spirurina</taxon>
        <taxon>Ascaridomorpha</taxon>
        <taxon>Ascaridoidea</taxon>
        <taxon>Toxocaridae</taxon>
        <taxon>Toxocara</taxon>
    </lineage>
</organism>
<sequence>MSCGQLPASGWRYVDRGSVSERVFCLAGSRPTALKQNHKQHSGVLFNSNYTMNGHQATLNDDPMNKSKEFNNGNAKVLNWNSTVQNWNECAEEMRRNSGTSSGEESPPSDIPASSSISNTPNVFEAFLSAIDKNEIVERPDLETQLKIMSWLCGVDESRMVSGSVCVPLY</sequence>
<evidence type="ECO:0000256" key="1">
    <source>
        <dbReference type="SAM" id="MobiDB-lite"/>
    </source>
</evidence>
<feature type="compositionally biased region" description="Low complexity" evidence="1">
    <location>
        <begin position="98"/>
        <end position="118"/>
    </location>
</feature>
<dbReference type="WBParaSite" id="TCNE_0000983901-mRNA-1">
    <property type="protein sequence ID" value="TCNE_0000983901-mRNA-1"/>
    <property type="gene ID" value="TCNE_0000983901"/>
</dbReference>
<evidence type="ECO:0000313" key="4">
    <source>
        <dbReference type="WBParaSite" id="TCNE_0000983901-mRNA-1"/>
    </source>
</evidence>
<protein>
    <submittedName>
        <fullName evidence="2 4">Uncharacterized protein</fullName>
    </submittedName>
</protein>
<evidence type="ECO:0000313" key="3">
    <source>
        <dbReference type="Proteomes" id="UP000050794"/>
    </source>
</evidence>
<accession>A0A183UMW9</accession>
<gene>
    <name evidence="2" type="ORF">TCNE_LOCUS9839</name>
</gene>